<dbReference type="EMBL" id="LGFU01000021">
    <property type="protein sequence ID" value="KUK46544.1"/>
    <property type="molecule type" value="Genomic_DNA"/>
</dbReference>
<organism evidence="3 4">
    <name type="scientific">Anaerolinea thermophila</name>
    <dbReference type="NCBI Taxonomy" id="167964"/>
    <lineage>
        <taxon>Bacteria</taxon>
        <taxon>Bacillati</taxon>
        <taxon>Chloroflexota</taxon>
        <taxon>Anaerolineae</taxon>
        <taxon>Anaerolineales</taxon>
        <taxon>Anaerolineaceae</taxon>
        <taxon>Anaerolinea</taxon>
    </lineage>
</organism>
<evidence type="ECO:0000256" key="1">
    <source>
        <dbReference type="SAM" id="MobiDB-lite"/>
    </source>
</evidence>
<dbReference type="Proteomes" id="UP000064249">
    <property type="component" value="Unassembled WGS sequence"/>
</dbReference>
<name>A0A101FY62_9CHLR</name>
<keyword evidence="2" id="KW-0472">Membrane</keyword>
<feature type="transmembrane region" description="Helical" evidence="2">
    <location>
        <begin position="25"/>
        <end position="44"/>
    </location>
</feature>
<feature type="transmembrane region" description="Helical" evidence="2">
    <location>
        <begin position="70"/>
        <end position="88"/>
    </location>
</feature>
<feature type="region of interest" description="Disordered" evidence="1">
    <location>
        <begin position="449"/>
        <end position="476"/>
    </location>
</feature>
<comment type="caution">
    <text evidence="3">The sequence shown here is derived from an EMBL/GenBank/DDBJ whole genome shotgun (WGS) entry which is preliminary data.</text>
</comment>
<feature type="region of interest" description="Disordered" evidence="1">
    <location>
        <begin position="308"/>
        <end position="343"/>
    </location>
</feature>
<reference evidence="3 4" key="1">
    <citation type="journal article" date="2015" name="MBio">
        <title>Genome-Resolved Metagenomic Analysis Reveals Roles for Candidate Phyla and Other Microbial Community Members in Biogeochemical Transformations in Oil Reservoirs.</title>
        <authorList>
            <person name="Hu P."/>
            <person name="Tom L."/>
            <person name="Singh A."/>
            <person name="Thomas B.C."/>
            <person name="Baker B.J."/>
            <person name="Piceno Y.M."/>
            <person name="Andersen G.L."/>
            <person name="Banfield J.F."/>
        </authorList>
    </citation>
    <scope>NUCLEOTIDE SEQUENCE [LARGE SCALE GENOMIC DNA]</scope>
    <source>
        <strain evidence="3">46_16</strain>
    </source>
</reference>
<gene>
    <name evidence="3" type="ORF">XD73_0582</name>
</gene>
<evidence type="ECO:0000256" key="2">
    <source>
        <dbReference type="SAM" id="Phobius"/>
    </source>
</evidence>
<keyword evidence="2" id="KW-1133">Transmembrane helix</keyword>
<evidence type="ECO:0000313" key="4">
    <source>
        <dbReference type="Proteomes" id="UP000064249"/>
    </source>
</evidence>
<sequence>MSHPISSVINKSTYQEFKASGRKKWGILVLGMLLFLILFYSLFFDASLNAMGVSYYDLALPDRMQFLKQLFNPIGVGVCVLWMLLLGFHANHRAAKISHSSDHAHHTVDDDPSDGFGPGFISAGLQRITVLKNYQGFLRILFPVYPSSRDHYFFTPSEKVDQVIFLQDHSVQTEANCRTKEGIPIVFPDISLRYTFNVSVPSKDNPTIADNKENLGKVKNYLLRKGNLSSDSLVIYSLNNTLSHTLRKINLDDLNEITLLKPIIANTDLNTHAFSSLQRYKVLSLKKHWIMIQQLEQADTAYRSTLKRVHSPSRSRKGIHGIPAGKHLFSPHPLETKKSSSPEQINLDDKINQSLARELEKYNIELVSLQLHPWQPAEHSIKSKIQQAQQENSAFFSEEQTFNPHTIMLQAKEEHLRFLHSQNDPSNPVLTPENTLAWQQLQKQAAQFGIPNFSKVTSDDQKNIQQENNDDQSQKG</sequence>
<evidence type="ECO:0000313" key="3">
    <source>
        <dbReference type="EMBL" id="KUK46544.1"/>
    </source>
</evidence>
<proteinExistence type="predicted"/>
<accession>A0A101FY62</accession>
<keyword evidence="2" id="KW-0812">Transmembrane</keyword>
<feature type="compositionally biased region" description="Basic residues" evidence="1">
    <location>
        <begin position="308"/>
        <end position="319"/>
    </location>
</feature>
<protein>
    <submittedName>
        <fullName evidence="3">Uncharacterized protein</fullName>
    </submittedName>
</protein>
<dbReference type="AlphaFoldDB" id="A0A101FY62"/>